<organism evidence="1 2">
    <name type="scientific">Streptomyces chartreusis NRRL 3882</name>
    <dbReference type="NCBI Taxonomy" id="1079985"/>
    <lineage>
        <taxon>Bacteria</taxon>
        <taxon>Bacillati</taxon>
        <taxon>Actinomycetota</taxon>
        <taxon>Actinomycetes</taxon>
        <taxon>Kitasatosporales</taxon>
        <taxon>Streptomycetaceae</taxon>
        <taxon>Streptomyces</taxon>
    </lineage>
</organism>
<name>A0A2N9B7Q6_STRCX</name>
<sequence length="104" mass="11303">MIGNLFTVAELDPESLRGALADVLALPDRGGYLADADGDQRSSVLHSPEPGLSSAYWVAVPDGRSVRCRLERSVAMRTRLAAWTHAAGEEQRRGLADHAYRCPK</sequence>
<evidence type="ECO:0000313" key="2">
    <source>
        <dbReference type="Proteomes" id="UP000235464"/>
    </source>
</evidence>
<protein>
    <submittedName>
        <fullName evidence="1">Uncharacterized protein</fullName>
    </submittedName>
</protein>
<proteinExistence type="predicted"/>
<dbReference type="AlphaFoldDB" id="A0A2N9B7Q6"/>
<keyword evidence="2" id="KW-1185">Reference proteome</keyword>
<dbReference type="EMBL" id="LT963352">
    <property type="protein sequence ID" value="SOR79381.1"/>
    <property type="molecule type" value="Genomic_DNA"/>
</dbReference>
<dbReference type="Proteomes" id="UP000235464">
    <property type="component" value="Chromosome I"/>
</dbReference>
<accession>A0A2N9B7Q6</accession>
<evidence type="ECO:0000313" key="1">
    <source>
        <dbReference type="EMBL" id="SOR79381.1"/>
    </source>
</evidence>
<reference evidence="2" key="1">
    <citation type="submission" date="2017-11" db="EMBL/GenBank/DDBJ databases">
        <authorList>
            <person name="Wibberg D."/>
        </authorList>
    </citation>
    <scope>NUCLEOTIDE SEQUENCE [LARGE SCALE GENOMIC DNA]</scope>
</reference>
<gene>
    <name evidence="1" type="ORF">SCNRRL3882_2843</name>
</gene>